<proteinExistence type="predicted"/>
<sequence>MRKHIARALIKLAHKVYPPKVTHFPQDWSGLDHTTPGAGSAAQAGLEIANRAIRNARYAGQRAGMGVEGLLETLDVPPWQKQLIAGIAGAPPTLPNAATKPAPSLWRRILDWFGL</sequence>
<name>A0ABD6QPA1_MYCFO</name>
<dbReference type="Proteomes" id="UP000187001">
    <property type="component" value="Unassembled WGS sequence"/>
</dbReference>
<dbReference type="RefSeq" id="WP_076204729.1">
    <property type="nucleotide sequence ID" value="NZ_MBER01000054.1"/>
</dbReference>
<evidence type="ECO:0000313" key="2">
    <source>
        <dbReference type="Proteomes" id="UP000187001"/>
    </source>
</evidence>
<accession>A0ABD6QPA1</accession>
<gene>
    <name evidence="1" type="ORF">A5742_25360</name>
</gene>
<protein>
    <submittedName>
        <fullName evidence="1">Uncharacterized protein</fullName>
    </submittedName>
</protein>
<evidence type="ECO:0000313" key="1">
    <source>
        <dbReference type="EMBL" id="OMC46865.1"/>
    </source>
</evidence>
<comment type="caution">
    <text evidence="1">The sequence shown here is derived from an EMBL/GenBank/DDBJ whole genome shotgun (WGS) entry which is preliminary data.</text>
</comment>
<dbReference type="AlphaFoldDB" id="A0ABD6QPA1"/>
<reference evidence="1 2" key="1">
    <citation type="submission" date="2016-07" db="EMBL/GenBank/DDBJ databases">
        <authorList>
            <person name="Sutton G."/>
            <person name="Brinkac L."/>
            <person name="Sanka R."/>
            <person name="Adams M."/>
            <person name="Lau E."/>
            <person name="Kumar A."/>
            <person name="Macaden R."/>
        </authorList>
    </citation>
    <scope>NUCLEOTIDE SEQUENCE [LARGE SCALE GENOMIC DNA]</scope>
    <source>
        <strain evidence="1 2">GA-0871</strain>
    </source>
</reference>
<organism evidence="1 2">
    <name type="scientific">Mycolicibacterium fortuitum</name>
    <name type="common">Mycobacterium fortuitum</name>
    <dbReference type="NCBI Taxonomy" id="1766"/>
    <lineage>
        <taxon>Bacteria</taxon>
        <taxon>Bacillati</taxon>
        <taxon>Actinomycetota</taxon>
        <taxon>Actinomycetes</taxon>
        <taxon>Mycobacteriales</taxon>
        <taxon>Mycobacteriaceae</taxon>
        <taxon>Mycolicibacterium</taxon>
    </lineage>
</organism>
<dbReference type="EMBL" id="MBER01000054">
    <property type="protein sequence ID" value="OMC46865.1"/>
    <property type="molecule type" value="Genomic_DNA"/>
</dbReference>